<comment type="caution">
    <text evidence="2">The sequence shown here is derived from an EMBL/GenBank/DDBJ whole genome shotgun (WGS) entry which is preliminary data.</text>
</comment>
<keyword evidence="3" id="KW-1185">Reference proteome</keyword>
<feature type="non-terminal residue" evidence="2">
    <location>
        <position position="1"/>
    </location>
</feature>
<dbReference type="Proteomes" id="UP001497623">
    <property type="component" value="Unassembled WGS sequence"/>
</dbReference>
<dbReference type="EMBL" id="CAXKWB010075261">
    <property type="protein sequence ID" value="CAL4199050.1"/>
    <property type="molecule type" value="Genomic_DNA"/>
</dbReference>
<evidence type="ECO:0000256" key="1">
    <source>
        <dbReference type="SAM" id="MobiDB-lite"/>
    </source>
</evidence>
<feature type="region of interest" description="Disordered" evidence="1">
    <location>
        <begin position="106"/>
        <end position="155"/>
    </location>
</feature>
<dbReference type="AlphaFoldDB" id="A0AAV2SJE4"/>
<proteinExistence type="predicted"/>
<name>A0AAV2SJE4_MEGNR</name>
<organism evidence="2 3">
    <name type="scientific">Meganyctiphanes norvegica</name>
    <name type="common">Northern krill</name>
    <name type="synonym">Thysanopoda norvegica</name>
    <dbReference type="NCBI Taxonomy" id="48144"/>
    <lineage>
        <taxon>Eukaryota</taxon>
        <taxon>Metazoa</taxon>
        <taxon>Ecdysozoa</taxon>
        <taxon>Arthropoda</taxon>
        <taxon>Crustacea</taxon>
        <taxon>Multicrustacea</taxon>
        <taxon>Malacostraca</taxon>
        <taxon>Eumalacostraca</taxon>
        <taxon>Eucarida</taxon>
        <taxon>Euphausiacea</taxon>
        <taxon>Euphausiidae</taxon>
        <taxon>Meganyctiphanes</taxon>
    </lineage>
</organism>
<reference evidence="2 3" key="1">
    <citation type="submission" date="2024-05" db="EMBL/GenBank/DDBJ databases">
        <authorList>
            <person name="Wallberg A."/>
        </authorList>
    </citation>
    <scope>NUCLEOTIDE SEQUENCE [LARGE SCALE GENOMIC DNA]</scope>
</reference>
<evidence type="ECO:0008006" key="4">
    <source>
        <dbReference type="Google" id="ProtNLM"/>
    </source>
</evidence>
<evidence type="ECO:0000313" key="3">
    <source>
        <dbReference type="Proteomes" id="UP001497623"/>
    </source>
</evidence>
<evidence type="ECO:0000313" key="2">
    <source>
        <dbReference type="EMBL" id="CAL4199050.1"/>
    </source>
</evidence>
<feature type="non-terminal residue" evidence="2">
    <location>
        <position position="155"/>
    </location>
</feature>
<gene>
    <name evidence="2" type="ORF">MNOR_LOCUS37433</name>
</gene>
<protein>
    <recommendedName>
        <fullName evidence="4">ShKT domain-containing protein</fullName>
    </recommendedName>
</protein>
<feature type="compositionally biased region" description="Basic residues" evidence="1">
    <location>
        <begin position="117"/>
        <end position="134"/>
    </location>
</feature>
<accession>A0AAV2SJE4</accession>
<sequence>IECVNKEGVDNDRCDLSAALGLCEVNYAYNLRFCAGSCKTTQSLRRRCVKKRDLSRCENKKTLRNPDFECGVPLNRQKRFAEFIPHAQSREATRLKEAKRLAEFIPHAQSREARRLKDPRRRNKKKNNRGKNRYKNASDERIRNTDIWGKQPVGL</sequence>